<dbReference type="SMART" id="SM00382">
    <property type="entry name" value="AAA"/>
    <property type="match status" value="1"/>
</dbReference>
<dbReference type="Gene3D" id="3.40.50.300">
    <property type="entry name" value="P-loop containing nucleotide triphosphate hydrolases"/>
    <property type="match status" value="1"/>
</dbReference>
<keyword evidence="1" id="KW-0547">Nucleotide-binding</keyword>
<dbReference type="SUPFAM" id="SSF46689">
    <property type="entry name" value="Homeodomain-like"/>
    <property type="match status" value="1"/>
</dbReference>
<dbReference type="InterPro" id="IPR013656">
    <property type="entry name" value="PAS_4"/>
</dbReference>
<feature type="domain" description="Sigma-54 factor interaction" evidence="6">
    <location>
        <begin position="151"/>
        <end position="379"/>
    </location>
</feature>
<dbReference type="AlphaFoldDB" id="A0A076LM31"/>
<dbReference type="SUPFAM" id="SSF52540">
    <property type="entry name" value="P-loop containing nucleoside triphosphate hydrolases"/>
    <property type="match status" value="1"/>
</dbReference>
<dbReference type="PANTHER" id="PTHR32071:SF112">
    <property type="entry name" value="REGULATORY PROTEIN"/>
    <property type="match status" value="1"/>
</dbReference>
<dbReference type="KEGG" id="ete:ETEE_1299"/>
<dbReference type="GO" id="GO:0005524">
    <property type="term" value="F:ATP binding"/>
    <property type="evidence" value="ECO:0007669"/>
    <property type="project" value="UniProtKB-KW"/>
</dbReference>
<dbReference type="RefSeq" id="WP_034164783.1">
    <property type="nucleotide sequence ID" value="NZ_CP006664.1"/>
</dbReference>
<dbReference type="InterPro" id="IPR025943">
    <property type="entry name" value="Sigma_54_int_dom_ATP-bd_2"/>
</dbReference>
<dbReference type="InterPro" id="IPR003593">
    <property type="entry name" value="AAA+_ATPase"/>
</dbReference>
<evidence type="ECO:0000256" key="3">
    <source>
        <dbReference type="ARBA" id="ARBA00023015"/>
    </source>
</evidence>
<dbReference type="EMBL" id="CP006664">
    <property type="protein sequence ID" value="AIJ07753.1"/>
    <property type="molecule type" value="Genomic_DNA"/>
</dbReference>
<keyword evidence="3" id="KW-0805">Transcription regulation</keyword>
<dbReference type="InterPro" id="IPR058031">
    <property type="entry name" value="AAA_lid_NorR"/>
</dbReference>
<dbReference type="Gene3D" id="1.10.10.60">
    <property type="entry name" value="Homeodomain-like"/>
    <property type="match status" value="1"/>
</dbReference>
<sequence>MPPVNPDLRSALSMFARFFDLIHQPLAIIDEQGRYVYYNQESAELDGCSAECALGRHILAVYPRMKESQSTMLCSLKSGVEYVGNYQVYYNARGRAVDYQHTTAPLYARDGSMVGAIEIGRDMSGVRRLQEQVVELNQRLYAAADEDSHAIITQDPATLALIDKGKRLAQSNVPVIIVGETGTGKELFSRLIHRSSPRAERPFIALNCGALPPTLIESTLFGTVKGAFTGAENSKGYLELADGGTLFLDELNAMPLEMQSKLLRFLQDKTYWKLGGSQQKQSDVRIVAAMNEAPAALIDQGRLRADLFYRLSVGMLALPPLSARPSDILLLANHFLTKYRNDMVHRIHGIAKEAQDTLLRRRWPGNVRMLENTIVRSMIMQDHDGPLDCIAYDEEALSMIPSRGACPPPPIEPPPSAYPAIQEEGNLAQRIARYERGQIVQALNHSNGCVAQAARSLGLSRTTLQYKVHKYAIHLGVIDTLD</sequence>
<dbReference type="PRINTS" id="PR01590">
    <property type="entry name" value="HTHFIS"/>
</dbReference>
<dbReference type="Proteomes" id="UP000028681">
    <property type="component" value="Chromosome"/>
</dbReference>
<evidence type="ECO:0000259" key="7">
    <source>
        <dbReference type="PROSITE" id="PS50112"/>
    </source>
</evidence>
<dbReference type="CDD" id="cd00009">
    <property type="entry name" value="AAA"/>
    <property type="match status" value="1"/>
</dbReference>
<gene>
    <name evidence="8" type="primary">rocR</name>
    <name evidence="8" type="ORF">ETEE_1299</name>
</gene>
<reference evidence="8 9" key="1">
    <citation type="journal article" date="2012" name="PLoS ONE">
        <title>Edwardsiella comparative phylogenomics reveal the new intra/inter-species taxonomic relationships, virulence evolution and niche adaptation mechanisms.</title>
        <authorList>
            <person name="Yang M."/>
            <person name="Lv Y."/>
            <person name="Xiao J."/>
            <person name="Wu H."/>
            <person name="Zheng H."/>
            <person name="Liu Q."/>
            <person name="Zhang Y."/>
            <person name="Wang Q."/>
        </authorList>
    </citation>
    <scope>NUCLEOTIDE SEQUENCE [LARGE SCALE GENOMIC DNA]</scope>
    <source>
        <strain evidence="9">080813</strain>
    </source>
</reference>
<dbReference type="Pfam" id="PF00158">
    <property type="entry name" value="Sigma54_activat"/>
    <property type="match status" value="1"/>
</dbReference>
<dbReference type="CDD" id="cd00130">
    <property type="entry name" value="PAS"/>
    <property type="match status" value="1"/>
</dbReference>
<dbReference type="PROSITE" id="PS50045">
    <property type="entry name" value="SIGMA54_INTERACT_4"/>
    <property type="match status" value="1"/>
</dbReference>
<proteinExistence type="predicted"/>
<dbReference type="InterPro" id="IPR009057">
    <property type="entry name" value="Homeodomain-like_sf"/>
</dbReference>
<keyword evidence="5" id="KW-0804">Transcription</keyword>
<organism evidence="8 9">
    <name type="scientific">Edwardsiella anguillarum ET080813</name>
    <dbReference type="NCBI Taxonomy" id="667120"/>
    <lineage>
        <taxon>Bacteria</taxon>
        <taxon>Pseudomonadati</taxon>
        <taxon>Pseudomonadota</taxon>
        <taxon>Gammaproteobacteria</taxon>
        <taxon>Enterobacterales</taxon>
        <taxon>Hafniaceae</taxon>
        <taxon>Edwardsiella</taxon>
    </lineage>
</organism>
<evidence type="ECO:0000256" key="4">
    <source>
        <dbReference type="ARBA" id="ARBA00023125"/>
    </source>
</evidence>
<evidence type="ECO:0000259" key="6">
    <source>
        <dbReference type="PROSITE" id="PS50045"/>
    </source>
</evidence>
<dbReference type="Pfam" id="PF25601">
    <property type="entry name" value="AAA_lid_14"/>
    <property type="match status" value="1"/>
</dbReference>
<dbReference type="NCBIfam" id="TIGR00229">
    <property type="entry name" value="sensory_box"/>
    <property type="match status" value="1"/>
</dbReference>
<dbReference type="InterPro" id="IPR002078">
    <property type="entry name" value="Sigma_54_int"/>
</dbReference>
<dbReference type="InterPro" id="IPR002197">
    <property type="entry name" value="HTH_Fis"/>
</dbReference>
<evidence type="ECO:0000256" key="5">
    <source>
        <dbReference type="ARBA" id="ARBA00023163"/>
    </source>
</evidence>
<evidence type="ECO:0000256" key="2">
    <source>
        <dbReference type="ARBA" id="ARBA00022840"/>
    </source>
</evidence>
<name>A0A076LM31_9GAMM</name>
<accession>A0A076LM31</accession>
<keyword evidence="2" id="KW-0067">ATP-binding</keyword>
<dbReference type="FunFam" id="3.40.50.300:FF:000006">
    <property type="entry name" value="DNA-binding transcriptional regulator NtrC"/>
    <property type="match status" value="1"/>
</dbReference>
<dbReference type="PROSITE" id="PS00675">
    <property type="entry name" value="SIGMA54_INTERACT_1"/>
    <property type="match status" value="1"/>
</dbReference>
<dbReference type="SUPFAM" id="SSF55785">
    <property type="entry name" value="PYP-like sensor domain (PAS domain)"/>
    <property type="match status" value="1"/>
</dbReference>
<dbReference type="InterPro" id="IPR000014">
    <property type="entry name" value="PAS"/>
</dbReference>
<dbReference type="Pfam" id="PF02954">
    <property type="entry name" value="HTH_8"/>
    <property type="match status" value="1"/>
</dbReference>
<dbReference type="PANTHER" id="PTHR32071">
    <property type="entry name" value="TRANSCRIPTIONAL REGULATORY PROTEIN"/>
    <property type="match status" value="1"/>
</dbReference>
<dbReference type="PROSITE" id="PS50112">
    <property type="entry name" value="PAS"/>
    <property type="match status" value="1"/>
</dbReference>
<dbReference type="InterPro" id="IPR035965">
    <property type="entry name" value="PAS-like_dom_sf"/>
</dbReference>
<dbReference type="GO" id="GO:0043565">
    <property type="term" value="F:sequence-specific DNA binding"/>
    <property type="evidence" value="ECO:0007669"/>
    <property type="project" value="InterPro"/>
</dbReference>
<evidence type="ECO:0000256" key="1">
    <source>
        <dbReference type="ARBA" id="ARBA00022741"/>
    </source>
</evidence>
<dbReference type="Gene3D" id="1.10.8.60">
    <property type="match status" value="1"/>
</dbReference>
<feature type="domain" description="PAS" evidence="7">
    <location>
        <begin position="11"/>
        <end position="59"/>
    </location>
</feature>
<dbReference type="PROSITE" id="PS00676">
    <property type="entry name" value="SIGMA54_INTERACT_2"/>
    <property type="match status" value="1"/>
</dbReference>
<dbReference type="Pfam" id="PF08448">
    <property type="entry name" value="PAS_4"/>
    <property type="match status" value="1"/>
</dbReference>
<evidence type="ECO:0000313" key="8">
    <source>
        <dbReference type="EMBL" id="AIJ07753.1"/>
    </source>
</evidence>
<protein>
    <submittedName>
        <fullName evidence="8">Arginine utilization regulatory protein RocR</fullName>
    </submittedName>
</protein>
<dbReference type="Gene3D" id="3.30.450.20">
    <property type="entry name" value="PAS domain"/>
    <property type="match status" value="1"/>
</dbReference>
<dbReference type="HOGENOM" id="CLU_000445_8_1_6"/>
<dbReference type="GO" id="GO:0006355">
    <property type="term" value="P:regulation of DNA-templated transcription"/>
    <property type="evidence" value="ECO:0007669"/>
    <property type="project" value="InterPro"/>
</dbReference>
<dbReference type="GeneID" id="33938943"/>
<keyword evidence="4" id="KW-0238">DNA-binding</keyword>
<dbReference type="InterPro" id="IPR025662">
    <property type="entry name" value="Sigma_54_int_dom_ATP-bd_1"/>
</dbReference>
<evidence type="ECO:0000313" key="9">
    <source>
        <dbReference type="Proteomes" id="UP000028681"/>
    </source>
</evidence>
<dbReference type="InterPro" id="IPR027417">
    <property type="entry name" value="P-loop_NTPase"/>
</dbReference>